<evidence type="ECO:0000256" key="1">
    <source>
        <dbReference type="SAM" id="Phobius"/>
    </source>
</evidence>
<accession>A0AAP0MMP4</accession>
<reference evidence="2 3" key="1">
    <citation type="submission" date="2024-05" db="EMBL/GenBank/DDBJ databases">
        <title>Haplotype-resolved chromosome-level genome assembly of Huyou (Citrus changshanensis).</title>
        <authorList>
            <person name="Miao C."/>
            <person name="Chen W."/>
            <person name="Wu Y."/>
            <person name="Wang L."/>
            <person name="Zhao S."/>
            <person name="Grierson D."/>
            <person name="Xu C."/>
            <person name="Chen K."/>
        </authorList>
    </citation>
    <scope>NUCLEOTIDE SEQUENCE [LARGE SCALE GENOMIC DNA]</scope>
    <source>
        <strain evidence="2">01-14</strain>
        <tissue evidence="2">Leaf</tissue>
    </source>
</reference>
<proteinExistence type="predicted"/>
<feature type="transmembrane region" description="Helical" evidence="1">
    <location>
        <begin position="39"/>
        <end position="66"/>
    </location>
</feature>
<sequence length="67" mass="7585">MFFSFAHVAFYGLAMPFLVMAVAFLVIASQAKAFELLCLIFVSDIFLALWDAVSLLIFCFCCYWIQG</sequence>
<protein>
    <submittedName>
        <fullName evidence="2">Uncharacterized protein</fullName>
    </submittedName>
</protein>
<feature type="transmembrane region" description="Helical" evidence="1">
    <location>
        <begin position="6"/>
        <end position="27"/>
    </location>
</feature>
<comment type="caution">
    <text evidence="2">The sequence shown here is derived from an EMBL/GenBank/DDBJ whole genome shotgun (WGS) entry which is preliminary data.</text>
</comment>
<keyword evidence="3" id="KW-1185">Reference proteome</keyword>
<keyword evidence="1" id="KW-0472">Membrane</keyword>
<evidence type="ECO:0000313" key="3">
    <source>
        <dbReference type="Proteomes" id="UP001428341"/>
    </source>
</evidence>
<gene>
    <name evidence="2" type="ORF">WN944_005726</name>
</gene>
<dbReference type="EMBL" id="JBCGBO010000003">
    <property type="protein sequence ID" value="KAK9213741.1"/>
    <property type="molecule type" value="Genomic_DNA"/>
</dbReference>
<keyword evidence="1" id="KW-1133">Transmembrane helix</keyword>
<dbReference type="AlphaFoldDB" id="A0AAP0MMP4"/>
<organism evidence="2 3">
    <name type="scientific">Citrus x changshan-huyou</name>
    <dbReference type="NCBI Taxonomy" id="2935761"/>
    <lineage>
        <taxon>Eukaryota</taxon>
        <taxon>Viridiplantae</taxon>
        <taxon>Streptophyta</taxon>
        <taxon>Embryophyta</taxon>
        <taxon>Tracheophyta</taxon>
        <taxon>Spermatophyta</taxon>
        <taxon>Magnoliopsida</taxon>
        <taxon>eudicotyledons</taxon>
        <taxon>Gunneridae</taxon>
        <taxon>Pentapetalae</taxon>
        <taxon>rosids</taxon>
        <taxon>malvids</taxon>
        <taxon>Sapindales</taxon>
        <taxon>Rutaceae</taxon>
        <taxon>Aurantioideae</taxon>
        <taxon>Citrus</taxon>
    </lineage>
</organism>
<evidence type="ECO:0000313" key="2">
    <source>
        <dbReference type="EMBL" id="KAK9213741.1"/>
    </source>
</evidence>
<keyword evidence="1" id="KW-0812">Transmembrane</keyword>
<name>A0AAP0MMP4_9ROSI</name>
<dbReference type="Proteomes" id="UP001428341">
    <property type="component" value="Unassembled WGS sequence"/>
</dbReference>